<evidence type="ECO:0000256" key="6">
    <source>
        <dbReference type="ARBA" id="ARBA00022833"/>
    </source>
</evidence>
<dbReference type="CDD" id="cd12797">
    <property type="entry name" value="M23_peptidase"/>
    <property type="match status" value="1"/>
</dbReference>
<evidence type="ECO:0000256" key="2">
    <source>
        <dbReference type="ARBA" id="ARBA00004196"/>
    </source>
</evidence>
<evidence type="ECO:0000259" key="8">
    <source>
        <dbReference type="Pfam" id="PF01551"/>
    </source>
</evidence>
<keyword evidence="4" id="KW-0479">Metal-binding</keyword>
<feature type="domain" description="Csd3-like second N-terminal" evidence="9">
    <location>
        <begin position="152"/>
        <end position="271"/>
    </location>
</feature>
<dbReference type="GO" id="GO:0046872">
    <property type="term" value="F:metal ion binding"/>
    <property type="evidence" value="ECO:0007669"/>
    <property type="project" value="UniProtKB-KW"/>
</dbReference>
<accession>A0A3D9L2J6</accession>
<dbReference type="SUPFAM" id="SSF51261">
    <property type="entry name" value="Duplicated hybrid motif"/>
    <property type="match status" value="1"/>
</dbReference>
<dbReference type="PANTHER" id="PTHR21666">
    <property type="entry name" value="PEPTIDASE-RELATED"/>
    <property type="match status" value="1"/>
</dbReference>
<reference evidence="10 11" key="1">
    <citation type="submission" date="2018-07" db="EMBL/GenBank/DDBJ databases">
        <title>Genomic Encyclopedia of Type Strains, Phase IV (KMG-IV): sequencing the most valuable type-strain genomes for metagenomic binning, comparative biology and taxonomic classification.</title>
        <authorList>
            <person name="Goeker M."/>
        </authorList>
    </citation>
    <scope>NUCLEOTIDE SEQUENCE [LARGE SCALE GENOMIC DNA]</scope>
    <source>
        <strain evidence="10 11">DSM 4134</strain>
    </source>
</reference>
<protein>
    <submittedName>
        <fullName evidence="10">Murein DD-endopeptidase MepM/ murein hydrolase activator NlpD</fullName>
    </submittedName>
</protein>
<dbReference type="GO" id="GO:0004222">
    <property type="term" value="F:metalloendopeptidase activity"/>
    <property type="evidence" value="ECO:0007669"/>
    <property type="project" value="TreeGrafter"/>
</dbReference>
<organism evidence="10 11">
    <name type="scientific">Marinoscillum furvescens DSM 4134</name>
    <dbReference type="NCBI Taxonomy" id="1122208"/>
    <lineage>
        <taxon>Bacteria</taxon>
        <taxon>Pseudomonadati</taxon>
        <taxon>Bacteroidota</taxon>
        <taxon>Cytophagia</taxon>
        <taxon>Cytophagales</taxon>
        <taxon>Reichenbachiellaceae</taxon>
        <taxon>Marinoscillum</taxon>
    </lineage>
</organism>
<comment type="cofactor">
    <cofactor evidence="1">
        <name>Zn(2+)</name>
        <dbReference type="ChEBI" id="CHEBI:29105"/>
    </cofactor>
</comment>
<gene>
    <name evidence="10" type="ORF">C7460_109130</name>
</gene>
<sequence length="427" mass="48265">MKIKGIIVVLAVAVLAVAYFFNPLSPKKEIKLVTAEDTLSLTLPEPQLLYGIAIDSFDVFEGKVKWSQNLSEILSTFDISNEAIYAVANASKGVFDVRKLKAGYPYTVVHERNENKTARQLVFEPDATEYVVFNLVDSIYVKRVKREIISEEKTIATTITSSVYEAIVAEGASPLLVSKLVDIFAWQVDFFRIQKGDEIKVIFEEKRVGDEVVGIGKIKGAYFKHWKKEYYAVNYDQGKKVDYFDENGNSLRKTFLRAPLDFTRISSRYSPKRFHPVLKRYKAHLGTDYAAPTGTEIRTVGDGVVLEARYGKYNGNFVKIKHNSNYTTQYLHMSKIAKGIRPGVEVKQGQAIGYVGSTGLANGPHLCFRFWKNGRQVDALEVELPPSEPIDAEHMKDYLHTKNVIVNKLRKIRKKGEKSVLAQIPVH</sequence>
<dbReference type="Proteomes" id="UP000256779">
    <property type="component" value="Unassembled WGS sequence"/>
</dbReference>
<dbReference type="PANTHER" id="PTHR21666:SF288">
    <property type="entry name" value="CELL DIVISION PROTEIN YTFB"/>
    <property type="match status" value="1"/>
</dbReference>
<evidence type="ECO:0000256" key="5">
    <source>
        <dbReference type="ARBA" id="ARBA00022801"/>
    </source>
</evidence>
<dbReference type="Gene3D" id="2.70.70.10">
    <property type="entry name" value="Glucose Permease (Domain IIA)"/>
    <property type="match status" value="1"/>
</dbReference>
<evidence type="ECO:0000256" key="7">
    <source>
        <dbReference type="ARBA" id="ARBA00023049"/>
    </source>
</evidence>
<dbReference type="GO" id="GO:0006508">
    <property type="term" value="P:proteolysis"/>
    <property type="evidence" value="ECO:0007669"/>
    <property type="project" value="UniProtKB-KW"/>
</dbReference>
<keyword evidence="3" id="KW-0645">Protease</keyword>
<keyword evidence="11" id="KW-1185">Reference proteome</keyword>
<keyword evidence="6" id="KW-0862">Zinc</keyword>
<keyword evidence="7" id="KW-0482">Metalloprotease</keyword>
<evidence type="ECO:0000313" key="11">
    <source>
        <dbReference type="Proteomes" id="UP000256779"/>
    </source>
</evidence>
<evidence type="ECO:0000256" key="3">
    <source>
        <dbReference type="ARBA" id="ARBA00022670"/>
    </source>
</evidence>
<dbReference type="InterPro" id="IPR011055">
    <property type="entry name" value="Dup_hybrid_motif"/>
</dbReference>
<dbReference type="EMBL" id="QREG01000009">
    <property type="protein sequence ID" value="RED98938.1"/>
    <property type="molecule type" value="Genomic_DNA"/>
</dbReference>
<comment type="caution">
    <text evidence="10">The sequence shown here is derived from an EMBL/GenBank/DDBJ whole genome shotgun (WGS) entry which is preliminary data.</text>
</comment>
<dbReference type="Pfam" id="PF01551">
    <property type="entry name" value="Peptidase_M23"/>
    <property type="match status" value="1"/>
</dbReference>
<dbReference type="InterPro" id="IPR016047">
    <property type="entry name" value="M23ase_b-sheet_dom"/>
</dbReference>
<keyword evidence="5 10" id="KW-0378">Hydrolase</keyword>
<feature type="domain" description="M23ase beta-sheet core" evidence="8">
    <location>
        <begin position="283"/>
        <end position="378"/>
    </location>
</feature>
<dbReference type="AlphaFoldDB" id="A0A3D9L2J6"/>
<name>A0A3D9L2J6_MARFU</name>
<dbReference type="InterPro" id="IPR045834">
    <property type="entry name" value="Csd3_N2"/>
</dbReference>
<evidence type="ECO:0000259" key="9">
    <source>
        <dbReference type="Pfam" id="PF19425"/>
    </source>
</evidence>
<dbReference type="RefSeq" id="WP_115868240.1">
    <property type="nucleotide sequence ID" value="NZ_QREG01000009.1"/>
</dbReference>
<dbReference type="GO" id="GO:0030313">
    <property type="term" value="C:cell envelope"/>
    <property type="evidence" value="ECO:0007669"/>
    <property type="project" value="UniProtKB-SubCell"/>
</dbReference>
<proteinExistence type="predicted"/>
<evidence type="ECO:0000256" key="4">
    <source>
        <dbReference type="ARBA" id="ARBA00022723"/>
    </source>
</evidence>
<evidence type="ECO:0000313" key="10">
    <source>
        <dbReference type="EMBL" id="RED98938.1"/>
    </source>
</evidence>
<dbReference type="Pfam" id="PF19425">
    <property type="entry name" value="Csd3_N2"/>
    <property type="match status" value="1"/>
</dbReference>
<comment type="subcellular location">
    <subcellularLocation>
        <location evidence="2">Cell envelope</location>
    </subcellularLocation>
</comment>
<dbReference type="Gene3D" id="3.10.450.350">
    <property type="match status" value="1"/>
</dbReference>
<evidence type="ECO:0000256" key="1">
    <source>
        <dbReference type="ARBA" id="ARBA00001947"/>
    </source>
</evidence>
<dbReference type="OrthoDB" id="9810477at2"/>
<dbReference type="InterPro" id="IPR050570">
    <property type="entry name" value="Cell_wall_metabolism_enzyme"/>
</dbReference>